<evidence type="ECO:0000313" key="1">
    <source>
        <dbReference type="EMBL" id="RGR56826.1"/>
    </source>
</evidence>
<dbReference type="RefSeq" id="WP_064786144.1">
    <property type="nucleotide sequence ID" value="NZ_JBBNNI010000002.1"/>
</dbReference>
<dbReference type="InterPro" id="IPR027417">
    <property type="entry name" value="P-loop_NTPase"/>
</dbReference>
<dbReference type="Gene3D" id="3.30.420.280">
    <property type="match status" value="1"/>
</dbReference>
<organism evidence="1 2">
    <name type="scientific">Agathobacter rectalis</name>
    <dbReference type="NCBI Taxonomy" id="39491"/>
    <lineage>
        <taxon>Bacteria</taxon>
        <taxon>Bacillati</taxon>
        <taxon>Bacillota</taxon>
        <taxon>Clostridia</taxon>
        <taxon>Lachnospirales</taxon>
        <taxon>Lachnospiraceae</taxon>
        <taxon>Agathobacter</taxon>
    </lineage>
</organism>
<dbReference type="Proteomes" id="UP000266066">
    <property type="component" value="Unassembled WGS sequence"/>
</dbReference>
<accession>A0A395V112</accession>
<comment type="caution">
    <text evidence="1">The sequence shown here is derived from an EMBL/GenBank/DDBJ whole genome shotgun (WGS) entry which is preliminary data.</text>
</comment>
<dbReference type="Gene3D" id="3.40.50.300">
    <property type="entry name" value="P-loop containing nucleotide triphosphate hydrolases"/>
    <property type="match status" value="1"/>
</dbReference>
<gene>
    <name evidence="1" type="ORF">DWY38_00280</name>
</gene>
<name>A0A395V112_9FIRM</name>
<proteinExistence type="predicted"/>
<dbReference type="EMBL" id="QRUJ01000001">
    <property type="protein sequence ID" value="RGR56826.1"/>
    <property type="molecule type" value="Genomic_DNA"/>
</dbReference>
<sequence length="466" mass="52630">MAAKNKGLSNPYVKVNRRKRIGFNFSDKHKRYIKNCANSTYNILEGAVRSGKTVDNVFAFAHELKTTKDRIHLATGSTMANAKLNIGDANGFGLEYIFRGQCRWTQYKGNDCLLINGPDTGYKDKIVIFAGGAASDSYKKIRGNSYGMWIATEINLHHDNTIKEAFNRQLAAKNRKIFWDLNPDHPKAAIYVDYIDKYAEKAAKGELLGGYNYEHFNIFENINIPKQRIAEIVSQYDKDSIWYIRDIEGKRSIAEGLIYVKLATSIAAEDDEYIVPLEETIDMAKRGEFIELNIGVDFGGNGSGHAFVASGITQGYEKLYVLSSEWHDADGTDPDDLNRMFMKFVEKILDRYGFITNVYCDSAELVLKRGLQKAMIEAELGNINVTNAAKCKITDRIFTMTTLSATGRVFFTPDCESVLEAISMAVWNPKKMELERLDDGTSDIDSLDAMEYSFEKRIKKFIKKTG</sequence>
<protein>
    <submittedName>
        <fullName evidence="1">PBSX family phage terminase large subunit</fullName>
    </submittedName>
</protein>
<dbReference type="AlphaFoldDB" id="A0A395V112"/>
<reference evidence="1 2" key="1">
    <citation type="submission" date="2018-08" db="EMBL/GenBank/DDBJ databases">
        <title>A genome reference for cultivated species of the human gut microbiota.</title>
        <authorList>
            <person name="Zou Y."/>
            <person name="Xue W."/>
            <person name="Luo G."/>
        </authorList>
    </citation>
    <scope>NUCLEOTIDE SEQUENCE [LARGE SCALE GENOMIC DNA]</scope>
    <source>
        <strain evidence="1 2">AF25-15</strain>
    </source>
</reference>
<evidence type="ECO:0000313" key="2">
    <source>
        <dbReference type="Proteomes" id="UP000266066"/>
    </source>
</evidence>